<feature type="non-terminal residue" evidence="1">
    <location>
        <position position="1"/>
    </location>
</feature>
<feature type="non-terminal residue" evidence="1">
    <location>
        <position position="438"/>
    </location>
</feature>
<dbReference type="Gene3D" id="3.40.50.150">
    <property type="entry name" value="Vaccinia Virus protein VP39"/>
    <property type="match status" value="1"/>
</dbReference>
<dbReference type="Proteomes" id="UP001189429">
    <property type="component" value="Unassembled WGS sequence"/>
</dbReference>
<dbReference type="SUPFAM" id="SSF53335">
    <property type="entry name" value="S-adenosyl-L-methionine-dependent methyltransferases"/>
    <property type="match status" value="1"/>
</dbReference>
<organism evidence="1 2">
    <name type="scientific">Prorocentrum cordatum</name>
    <dbReference type="NCBI Taxonomy" id="2364126"/>
    <lineage>
        <taxon>Eukaryota</taxon>
        <taxon>Sar</taxon>
        <taxon>Alveolata</taxon>
        <taxon>Dinophyceae</taxon>
        <taxon>Prorocentrales</taxon>
        <taxon>Prorocentraceae</taxon>
        <taxon>Prorocentrum</taxon>
    </lineage>
</organism>
<gene>
    <name evidence="1" type="ORF">PCOR1329_LOCUS35302</name>
</gene>
<name>A0ABN9T3Z6_9DINO</name>
<keyword evidence="2" id="KW-1185">Reference proteome</keyword>
<reference evidence="1" key="1">
    <citation type="submission" date="2023-10" db="EMBL/GenBank/DDBJ databases">
        <authorList>
            <person name="Chen Y."/>
            <person name="Shah S."/>
            <person name="Dougan E. K."/>
            <person name="Thang M."/>
            <person name="Chan C."/>
        </authorList>
    </citation>
    <scope>NUCLEOTIDE SEQUENCE [LARGE SCALE GENOMIC DNA]</scope>
</reference>
<protein>
    <recommendedName>
        <fullName evidence="3">DNA (cytosine-5-)-methyltransferase</fullName>
    </recommendedName>
</protein>
<proteinExistence type="predicted"/>
<dbReference type="InterPro" id="IPR029063">
    <property type="entry name" value="SAM-dependent_MTases_sf"/>
</dbReference>
<accession>A0ABN9T3Z6</accession>
<evidence type="ECO:0000313" key="2">
    <source>
        <dbReference type="Proteomes" id="UP001189429"/>
    </source>
</evidence>
<evidence type="ECO:0000313" key="1">
    <source>
        <dbReference type="EMBL" id="CAK0839675.1"/>
    </source>
</evidence>
<dbReference type="EMBL" id="CAUYUJ010014314">
    <property type="protein sequence ID" value="CAK0839675.1"/>
    <property type="molecule type" value="Genomic_DNA"/>
</dbReference>
<evidence type="ECO:0008006" key="3">
    <source>
        <dbReference type="Google" id="ProtNLM"/>
    </source>
</evidence>
<comment type="caution">
    <text evidence="1">The sequence shown here is derived from an EMBL/GenBank/DDBJ whole genome shotgun (WGS) entry which is preliminary data.</text>
</comment>
<sequence length="438" mass="48744">DMSSSVSSVDDLLSYGEYNAKKLLMASPVGASFIHKLLQKIDACKYSTSFSGVDAPGSALTVTAVQFADVLAAISGYRHPGPFHMHHAFSIEYCSASNEELKAHPSAPVCMFGDITDFFVPRLRKEMAHYTRRGVKIPLQSLLPVLKCGKAVDMKSCACLVHGPGGRDGSGNCKPEKADYHWAGIPCVSLSPAGRRDGTDGSCMVAWSAWGAMRCQLKEPVVLVECSDRLKPEVLDSILGHLYVITYDILDPTRFGWVGRRPRFYAMLILKDSLMTQYCDMTLMASFFSRQCDISWRDLMLSTDKEKEDEIKWALSRPTSISKGKEVEEVLAMANPFLATLTTFENGVLRDYQGVRPGGCYMLSQRPQFFNTSSDSDSPLHSITANPGLHWSDRDSRWLTKREVLLMQGFPVYSHLVSPKCIRSEPVHACSFADDRYR</sequence>